<reference evidence="7" key="1">
    <citation type="submission" date="2023-02" db="EMBL/GenBank/DDBJ databases">
        <title>Colletotrichum kahawae CIFC_Que2 genome sequencing and assembly.</title>
        <authorList>
            <person name="Baroncelli R."/>
        </authorList>
    </citation>
    <scope>NUCLEOTIDE SEQUENCE</scope>
    <source>
        <strain evidence="7">CIFC_Que2</strain>
    </source>
</reference>
<dbReference type="Pfam" id="PF00172">
    <property type="entry name" value="Zn_clus"/>
    <property type="match status" value="1"/>
</dbReference>
<dbReference type="PROSITE" id="PS50048">
    <property type="entry name" value="ZN2_CY6_FUNGAL_2"/>
    <property type="match status" value="1"/>
</dbReference>
<protein>
    <submittedName>
        <fullName evidence="7">Fungal specific transcription factor</fullName>
    </submittedName>
</protein>
<proteinExistence type="predicted"/>
<keyword evidence="8" id="KW-1185">Reference proteome</keyword>
<dbReference type="PROSITE" id="PS00463">
    <property type="entry name" value="ZN2_CY6_FUNGAL_1"/>
    <property type="match status" value="1"/>
</dbReference>
<keyword evidence="4" id="KW-0804">Transcription</keyword>
<organism evidence="7 8">
    <name type="scientific">Colletotrichum kahawae</name>
    <name type="common">Coffee berry disease fungus</name>
    <dbReference type="NCBI Taxonomy" id="34407"/>
    <lineage>
        <taxon>Eukaryota</taxon>
        <taxon>Fungi</taxon>
        <taxon>Dikarya</taxon>
        <taxon>Ascomycota</taxon>
        <taxon>Pezizomycotina</taxon>
        <taxon>Sordariomycetes</taxon>
        <taxon>Hypocreomycetidae</taxon>
        <taxon>Glomerellales</taxon>
        <taxon>Glomerellaceae</taxon>
        <taxon>Colletotrichum</taxon>
        <taxon>Colletotrichum gloeosporioides species complex</taxon>
    </lineage>
</organism>
<dbReference type="PANTHER" id="PTHR47338:SF20">
    <property type="entry name" value="ZN(II)2CYS6 TRANSCRIPTION FACTOR (EUROFUNG)"/>
    <property type="match status" value="1"/>
</dbReference>
<dbReference type="GO" id="GO:0003677">
    <property type="term" value="F:DNA binding"/>
    <property type="evidence" value="ECO:0007669"/>
    <property type="project" value="InterPro"/>
</dbReference>
<dbReference type="InterPro" id="IPR050815">
    <property type="entry name" value="TF_fung"/>
</dbReference>
<dbReference type="Gene3D" id="4.10.240.10">
    <property type="entry name" value="Zn(2)-C6 fungal-type DNA-binding domain"/>
    <property type="match status" value="1"/>
</dbReference>
<evidence type="ECO:0000313" key="8">
    <source>
        <dbReference type="Proteomes" id="UP001281614"/>
    </source>
</evidence>
<keyword evidence="2" id="KW-0479">Metal-binding</keyword>
<dbReference type="PANTHER" id="PTHR47338">
    <property type="entry name" value="ZN(II)2CYS6 TRANSCRIPTION FACTOR (EUROFUNG)-RELATED"/>
    <property type="match status" value="1"/>
</dbReference>
<evidence type="ECO:0000256" key="1">
    <source>
        <dbReference type="ARBA" id="ARBA00004123"/>
    </source>
</evidence>
<comment type="subcellular location">
    <subcellularLocation>
        <location evidence="1">Nucleus</location>
    </subcellularLocation>
</comment>
<dbReference type="InterPro" id="IPR007219">
    <property type="entry name" value="XnlR_reg_dom"/>
</dbReference>
<comment type="caution">
    <text evidence="7">The sequence shown here is derived from an EMBL/GenBank/DDBJ whole genome shotgun (WGS) entry which is preliminary data.</text>
</comment>
<dbReference type="GO" id="GO:0005634">
    <property type="term" value="C:nucleus"/>
    <property type="evidence" value="ECO:0007669"/>
    <property type="project" value="UniProtKB-SubCell"/>
</dbReference>
<evidence type="ECO:0000313" key="7">
    <source>
        <dbReference type="EMBL" id="KAK2773691.1"/>
    </source>
</evidence>
<dbReference type="EMBL" id="VYYT01000054">
    <property type="protein sequence ID" value="KAK2773691.1"/>
    <property type="molecule type" value="Genomic_DNA"/>
</dbReference>
<evidence type="ECO:0000259" key="6">
    <source>
        <dbReference type="PROSITE" id="PS50048"/>
    </source>
</evidence>
<keyword evidence="3" id="KW-0805">Transcription regulation</keyword>
<dbReference type="SUPFAM" id="SSF57701">
    <property type="entry name" value="Zn2/Cys6 DNA-binding domain"/>
    <property type="match status" value="1"/>
</dbReference>
<evidence type="ECO:0000256" key="3">
    <source>
        <dbReference type="ARBA" id="ARBA00023015"/>
    </source>
</evidence>
<evidence type="ECO:0000256" key="2">
    <source>
        <dbReference type="ARBA" id="ARBA00022723"/>
    </source>
</evidence>
<dbReference type="CDD" id="cd00067">
    <property type="entry name" value="GAL4"/>
    <property type="match status" value="1"/>
</dbReference>
<dbReference type="CDD" id="cd12148">
    <property type="entry name" value="fungal_TF_MHR"/>
    <property type="match status" value="1"/>
</dbReference>
<dbReference type="Proteomes" id="UP001281614">
    <property type="component" value="Unassembled WGS sequence"/>
</dbReference>
<evidence type="ECO:0000256" key="4">
    <source>
        <dbReference type="ARBA" id="ARBA00023163"/>
    </source>
</evidence>
<dbReference type="GO" id="GO:0000981">
    <property type="term" value="F:DNA-binding transcription factor activity, RNA polymerase II-specific"/>
    <property type="evidence" value="ECO:0007669"/>
    <property type="project" value="InterPro"/>
</dbReference>
<accession>A0AAD9YNN4</accession>
<dbReference type="SMART" id="SM00066">
    <property type="entry name" value="GAL4"/>
    <property type="match status" value="1"/>
</dbReference>
<dbReference type="InterPro" id="IPR001138">
    <property type="entry name" value="Zn2Cys6_DnaBD"/>
</dbReference>
<dbReference type="GO" id="GO:0006351">
    <property type="term" value="P:DNA-templated transcription"/>
    <property type="evidence" value="ECO:0007669"/>
    <property type="project" value="InterPro"/>
</dbReference>
<name>A0AAD9YNN4_COLKA</name>
<sequence length="502" mass="55743">MSSALPLIMAADSGLRRAVFAAQVCLTCKARKKKCDKLLPGCGYCGRKGLRCRYARRASSPARKSNLAEAHFNRNSANVVLTDIPSSGLDLFVRIQGLIRDTGQFMDEISVRYFEGLHQYLPFISRSRFEDSLIFSGASPPAGFSVLLLSMCLVTCTPKLGRHTRHSLAGNAVDLDSLYLTTKSLLAQVKIHTPRSLRAVQSILLVSVYEYADGRADEAFATLAGCARLACAARLHKCQPQMSSASPELRRAIHTSHQTIDRPDDSQEIFNTWWALVICERSNFCEVTVNEQPLVTLMSKDDSKLPMEIRRGISSDVEAHSSVSNLFVNNIEGFGRAAQATWLVDKVLLAFKVPNTTSRLNELRDLDAISQKFLGQLLQQHPGSGGIMCEAISITLRMLLKLHDHILHQIPYDCKGDEQVLETSRMQSRAALHAATKMVVEIAQAHENASSSAFSLFTIAPSYMYLLRVGLKNIQEQIVEEKRAWLESAEGRLRSELGRFET</sequence>
<dbReference type="AlphaFoldDB" id="A0AAD9YNN4"/>
<dbReference type="Pfam" id="PF04082">
    <property type="entry name" value="Fungal_trans"/>
    <property type="match status" value="1"/>
</dbReference>
<evidence type="ECO:0000256" key="5">
    <source>
        <dbReference type="ARBA" id="ARBA00023242"/>
    </source>
</evidence>
<keyword evidence="5" id="KW-0539">Nucleus</keyword>
<gene>
    <name evidence="7" type="ORF">CKAH01_13491</name>
</gene>
<feature type="domain" description="Zn(2)-C6 fungal-type" evidence="6">
    <location>
        <begin position="24"/>
        <end position="54"/>
    </location>
</feature>
<dbReference type="GO" id="GO:0008270">
    <property type="term" value="F:zinc ion binding"/>
    <property type="evidence" value="ECO:0007669"/>
    <property type="project" value="InterPro"/>
</dbReference>
<dbReference type="InterPro" id="IPR036864">
    <property type="entry name" value="Zn2-C6_fun-type_DNA-bd_sf"/>
</dbReference>